<dbReference type="Proteomes" id="UP000002357">
    <property type="component" value="Plasmid pSCL4"/>
</dbReference>
<dbReference type="AlphaFoldDB" id="D5SJX8"/>
<gene>
    <name evidence="1" type="ORF">SCLAV_p0734</name>
</gene>
<reference evidence="1 2" key="1">
    <citation type="journal article" date="2010" name="Genome Biol. Evol.">
        <title>The sequence of a 1.8-mb bacterial linear plasmid reveals a rich evolutionary reservoir of secondary metabolic pathways.</title>
        <authorList>
            <person name="Medema M.H."/>
            <person name="Trefzer A."/>
            <person name="Kovalchuk A."/>
            <person name="van den Berg M."/>
            <person name="Mueller U."/>
            <person name="Heijne W."/>
            <person name="Wu L."/>
            <person name="Alam M.T."/>
            <person name="Ronning C.M."/>
            <person name="Nierman W.C."/>
            <person name="Bovenberg R.A.L."/>
            <person name="Breitling R."/>
            <person name="Takano E."/>
        </authorList>
    </citation>
    <scope>NUCLEOTIDE SEQUENCE [LARGE SCALE GENOMIC DNA]</scope>
    <source>
        <strain evidence="2">ATCC 27064 / DSM 738 / JCM 4710 / NBRC 13307 / NCIMB 12785 / NRRL 3585 / VKM Ac-602</strain>
        <plasmid evidence="1">pSCL4</plasmid>
    </source>
</reference>
<organism evidence="1 2">
    <name type="scientific">Streptomyces clavuligerus</name>
    <dbReference type="NCBI Taxonomy" id="1901"/>
    <lineage>
        <taxon>Bacteria</taxon>
        <taxon>Bacillati</taxon>
        <taxon>Actinomycetota</taxon>
        <taxon>Actinomycetes</taxon>
        <taxon>Kitasatosporales</taxon>
        <taxon>Streptomycetaceae</taxon>
        <taxon>Streptomyces</taxon>
    </lineage>
</organism>
<dbReference type="Pfam" id="PF10094">
    <property type="entry name" value="DUF2332"/>
    <property type="match status" value="1"/>
</dbReference>
<protein>
    <recommendedName>
        <fullName evidence="3">DUF2332 domain-containing protein</fullName>
    </recommendedName>
</protein>
<dbReference type="EMBL" id="CM000914">
    <property type="protein sequence ID" value="EFG04221.2"/>
    <property type="molecule type" value="Genomic_DNA"/>
</dbReference>
<dbReference type="RefSeq" id="WP_003963267.1">
    <property type="nucleotide sequence ID" value="NZ_CM000914.1"/>
</dbReference>
<dbReference type="eggNOG" id="COG4427">
    <property type="taxonomic scope" value="Bacteria"/>
</dbReference>
<dbReference type="KEGG" id="sclf:BB341_27920"/>
<dbReference type="OrthoDB" id="8899077at2"/>
<geneLocation type="plasmid" evidence="1 2">
    <name>pSCL4</name>
</geneLocation>
<dbReference type="GeneID" id="93733853"/>
<evidence type="ECO:0008006" key="3">
    <source>
        <dbReference type="Google" id="ProtNLM"/>
    </source>
</evidence>
<keyword evidence="2" id="KW-1185">Reference proteome</keyword>
<proteinExistence type="predicted"/>
<keyword evidence="1" id="KW-0614">Plasmid</keyword>
<sequence>MTRTATPGDAPRLIGELGAFATALGPTAPASAALLAGLARDIRDGGAVGRTLLGHPERTQPLFGLRALAGLHRLMVDGSAPELAARFRAALRSPGTPPSADGLWSAARDVLLRHPAVIEAALREPVQQHQPQRAAVLQDGLCLLGGGRVRLLELGACAGLGLLPDHYRWYGPAGEWGPASSPVRLPAGPRSRPGAYEIVERAGCDLAPRDPADPVDTAVLRSFLPPEHTEDLTLLEAALEVAAAERPRVDRAPAADWLREELARPVDPDVLTVVWHSLVWHYLPPVERIRVDQVLSGYAENGHRAARIALEPEAWSGPVHLRLTLY</sequence>
<accession>D5SJX8</accession>
<name>D5SJX8_STRCL</name>
<dbReference type="InterPro" id="IPR011200">
    <property type="entry name" value="UCP012608"/>
</dbReference>
<evidence type="ECO:0000313" key="2">
    <source>
        <dbReference type="Proteomes" id="UP000002357"/>
    </source>
</evidence>
<evidence type="ECO:0000313" key="1">
    <source>
        <dbReference type="EMBL" id="EFG04221.2"/>
    </source>
</evidence>